<dbReference type="PROSITE" id="PS51192">
    <property type="entry name" value="HELICASE_ATP_BIND_1"/>
    <property type="match status" value="1"/>
</dbReference>
<dbReference type="GO" id="GO:0004197">
    <property type="term" value="F:cysteine-type endopeptidase activity"/>
    <property type="evidence" value="ECO:0007669"/>
    <property type="project" value="InterPro"/>
</dbReference>
<dbReference type="Gene3D" id="3.40.50.1460">
    <property type="match status" value="1"/>
</dbReference>
<organism evidence="7 8">
    <name type="scientific">Mycobacterium arosiense ATCC BAA-1401 = DSM 45069</name>
    <dbReference type="NCBI Taxonomy" id="1265311"/>
    <lineage>
        <taxon>Bacteria</taxon>
        <taxon>Bacillati</taxon>
        <taxon>Actinomycetota</taxon>
        <taxon>Actinomycetes</taxon>
        <taxon>Mycobacteriales</taxon>
        <taxon>Mycobacteriaceae</taxon>
        <taxon>Mycobacterium</taxon>
        <taxon>Mycobacterium avium complex (MAC)</taxon>
    </lineage>
</organism>
<accession>A0A1W9ZAV2</accession>
<evidence type="ECO:0000256" key="1">
    <source>
        <dbReference type="ARBA" id="ARBA00022741"/>
    </source>
</evidence>
<gene>
    <name evidence="7" type="ORF">BST14_19610</name>
</gene>
<dbReference type="RefSeq" id="WP_158085904.1">
    <property type="nucleotide sequence ID" value="NZ_MVHG01000059.1"/>
</dbReference>
<evidence type="ECO:0000259" key="6">
    <source>
        <dbReference type="PROSITE" id="PS51194"/>
    </source>
</evidence>
<evidence type="ECO:0000256" key="3">
    <source>
        <dbReference type="ARBA" id="ARBA00022806"/>
    </source>
</evidence>
<feature type="domain" description="Helicase C-terminal" evidence="6">
    <location>
        <begin position="518"/>
        <end position="714"/>
    </location>
</feature>
<dbReference type="Pfam" id="PF00270">
    <property type="entry name" value="DEAD"/>
    <property type="match status" value="1"/>
</dbReference>
<reference evidence="7 8" key="1">
    <citation type="submission" date="2016-12" db="EMBL/GenBank/DDBJ databases">
        <title>The new phylogeny of genus Mycobacterium.</title>
        <authorList>
            <person name="Tortoli E."/>
            <person name="Trovato A."/>
            <person name="Cirillo D.M."/>
        </authorList>
    </citation>
    <scope>NUCLEOTIDE SEQUENCE [LARGE SCALE GENOMIC DNA]</scope>
    <source>
        <strain evidence="7 8">DSM 45069</strain>
    </source>
</reference>
<dbReference type="InterPro" id="IPR027417">
    <property type="entry name" value="P-loop_NTPase"/>
</dbReference>
<dbReference type="PROSITE" id="PS51194">
    <property type="entry name" value="HELICASE_CTER"/>
    <property type="match status" value="1"/>
</dbReference>
<dbReference type="GO" id="GO:0004386">
    <property type="term" value="F:helicase activity"/>
    <property type="evidence" value="ECO:0007669"/>
    <property type="project" value="UniProtKB-KW"/>
</dbReference>
<dbReference type="SMART" id="SM00487">
    <property type="entry name" value="DEXDc"/>
    <property type="match status" value="1"/>
</dbReference>
<dbReference type="AlphaFoldDB" id="A0A1W9ZAV2"/>
<keyword evidence="4" id="KW-0067">ATP-binding</keyword>
<dbReference type="SMART" id="SM00490">
    <property type="entry name" value="HELICc"/>
    <property type="match status" value="1"/>
</dbReference>
<dbReference type="InterPro" id="IPR014001">
    <property type="entry name" value="Helicase_ATP-bd"/>
</dbReference>
<evidence type="ECO:0000259" key="5">
    <source>
        <dbReference type="PROSITE" id="PS51192"/>
    </source>
</evidence>
<proteinExistence type="predicted"/>
<dbReference type="PANTHER" id="PTHR47961:SF10">
    <property type="entry name" value="ATP-DEPENDENT DNA HELICASE HEL308"/>
    <property type="match status" value="1"/>
</dbReference>
<evidence type="ECO:0000313" key="7">
    <source>
        <dbReference type="EMBL" id="ORA10968.1"/>
    </source>
</evidence>
<dbReference type="OrthoDB" id="9760034at2"/>
<comment type="caution">
    <text evidence="7">The sequence shown here is derived from an EMBL/GenBank/DDBJ whole genome shotgun (WGS) entry which is preliminary data.</text>
</comment>
<keyword evidence="1" id="KW-0547">Nucleotide-binding</keyword>
<dbReference type="GO" id="GO:0005524">
    <property type="term" value="F:ATP binding"/>
    <property type="evidence" value="ECO:0007669"/>
    <property type="project" value="UniProtKB-KW"/>
</dbReference>
<dbReference type="InterPro" id="IPR011600">
    <property type="entry name" value="Pept_C14_caspase"/>
</dbReference>
<dbReference type="SUPFAM" id="SSF158702">
    <property type="entry name" value="Sec63 N-terminal domain-like"/>
    <property type="match status" value="1"/>
</dbReference>
<evidence type="ECO:0008006" key="9">
    <source>
        <dbReference type="Google" id="ProtNLM"/>
    </source>
</evidence>
<dbReference type="Pfam" id="PF00271">
    <property type="entry name" value="Helicase_C"/>
    <property type="match status" value="1"/>
</dbReference>
<dbReference type="SUPFAM" id="SSF52129">
    <property type="entry name" value="Caspase-like"/>
    <property type="match status" value="1"/>
</dbReference>
<dbReference type="GO" id="GO:0003676">
    <property type="term" value="F:nucleic acid binding"/>
    <property type="evidence" value="ECO:0007669"/>
    <property type="project" value="InterPro"/>
</dbReference>
<dbReference type="Proteomes" id="UP000192707">
    <property type="component" value="Unassembled WGS sequence"/>
</dbReference>
<name>A0A1W9ZAV2_MYCAI</name>
<dbReference type="InterPro" id="IPR029030">
    <property type="entry name" value="Caspase-like_dom_sf"/>
</dbReference>
<sequence length="1031" mass="110610">MKFHSLFIGIDRYNDLRINWLSGAVRDASALHALFADTIPGSSHVLLTDADATVHGIRSALETLATDAGPDDVVFIFYAGHGSDTHEIVCYDTDVADLAATSLPLDELADILSRINGKTVLCALDCCFSGGLGSRVFATGLTSRGVTRTTATDILSRFIGTGRLVLTASADDEEALESALHGHGLFTYRLLEALQGMEDVRHNDQIDVLKVVGYVTQRVLADASQMGRVQTPTLRGQVDGTLLWPTFVAGPQYGALFPDRVRQPATTDPASLVAYGLPQEVLDVWSASINELNDLQLRAINDHGVLDGKNLVVTAPTSSGKTMIGELAAIKAAATRGRTVFLLPMKALVNDKYEQFTRVYGQLGIKTIRATGDYSDQVSEFLRGQYDFALLTYEKLTHLALANPHILDSISVVVIDEAQTLTDRSRGSNLEFLMTLLNNRRGLVGSPQIITLSAVVGDLGGLDRWIGGDHLHSTTRPVELREGVIGRSGGLQFVAADGSEGSIPAFIQPLHHDGSRSVVIPLVKRLVEEGKKVIVFRETKGEVAGCAVYLSTALGLPAATSVLEAMSSGEVSASTETLRRTLSQGVALHTADLDRTERQAIESAFRDPDSGLNVIVGTTTLAMGVNTPAEAVVIVGLTHPGPTPTPYTVAEYKNMVGRAGRLGFSKNGESYLIPNDTLGTANAWRNFVHGDLEPLRSQLVPDGDPRTLMLRVVAQFQGESGQSVTEDDVIGFLDSSLAAQQAREGGDQQWTREQLGYGFDQLIDARLIEADADGYRLTSLGRFAGESGVHVDSIIRLSSALSGIDIAGLKSTTIIAAAQLTVEVDSMYIPISGRKNNPEPQIWPGTLARQEVDRVPLRALQQTAPDTGTVVRRAKKAVAAIYFINGIEMSVLEANLNQHVWNRPAMAGVVRAVADRTRDLLPAVAAVLKELYPDNASEVQALVSRTITRLEFGVTPELIDLAQLGLGLNRQQLLALKNAGLTDLQAVVDADLETVSKVVGGKKAAETLQAACRTAIEHRATTDIELAPPTE</sequence>
<dbReference type="GO" id="GO:0006508">
    <property type="term" value="P:proteolysis"/>
    <property type="evidence" value="ECO:0007669"/>
    <property type="project" value="InterPro"/>
</dbReference>
<dbReference type="EMBL" id="MVHG01000059">
    <property type="protein sequence ID" value="ORA10968.1"/>
    <property type="molecule type" value="Genomic_DNA"/>
</dbReference>
<keyword evidence="3" id="KW-0347">Helicase</keyword>
<evidence type="ECO:0000256" key="4">
    <source>
        <dbReference type="ARBA" id="ARBA00022840"/>
    </source>
</evidence>
<keyword evidence="8" id="KW-1185">Reference proteome</keyword>
<dbReference type="SUPFAM" id="SSF52540">
    <property type="entry name" value="P-loop containing nucleoside triphosphate hydrolases"/>
    <property type="match status" value="1"/>
</dbReference>
<evidence type="ECO:0000256" key="2">
    <source>
        <dbReference type="ARBA" id="ARBA00022801"/>
    </source>
</evidence>
<dbReference type="Pfam" id="PF00656">
    <property type="entry name" value="Peptidase_C14"/>
    <property type="match status" value="1"/>
</dbReference>
<dbReference type="InterPro" id="IPR011545">
    <property type="entry name" value="DEAD/DEAH_box_helicase_dom"/>
</dbReference>
<dbReference type="PANTHER" id="PTHR47961">
    <property type="entry name" value="DNA POLYMERASE THETA, PUTATIVE (AFU_ORTHOLOGUE AFUA_1G05260)-RELATED"/>
    <property type="match status" value="1"/>
</dbReference>
<dbReference type="Gene3D" id="3.40.50.300">
    <property type="entry name" value="P-loop containing nucleotide triphosphate hydrolases"/>
    <property type="match status" value="2"/>
</dbReference>
<evidence type="ECO:0000313" key="8">
    <source>
        <dbReference type="Proteomes" id="UP000192707"/>
    </source>
</evidence>
<dbReference type="InterPro" id="IPR050474">
    <property type="entry name" value="Hel308_SKI2-like"/>
</dbReference>
<protein>
    <recommendedName>
        <fullName evidence="9">DEAD/DEAH box helicase</fullName>
    </recommendedName>
</protein>
<dbReference type="Gene3D" id="1.10.3380.20">
    <property type="match status" value="1"/>
</dbReference>
<feature type="domain" description="Helicase ATP-binding" evidence="5">
    <location>
        <begin position="302"/>
        <end position="474"/>
    </location>
</feature>
<dbReference type="InterPro" id="IPR001650">
    <property type="entry name" value="Helicase_C-like"/>
</dbReference>
<keyword evidence="2" id="KW-0378">Hydrolase</keyword>